<accession>A0A7K0C7Y7</accession>
<organism evidence="2 3">
    <name type="scientific">Actinomadura macrotermitis</name>
    <dbReference type="NCBI Taxonomy" id="2585200"/>
    <lineage>
        <taxon>Bacteria</taxon>
        <taxon>Bacillati</taxon>
        <taxon>Actinomycetota</taxon>
        <taxon>Actinomycetes</taxon>
        <taxon>Streptosporangiales</taxon>
        <taxon>Thermomonosporaceae</taxon>
        <taxon>Actinomadura</taxon>
    </lineage>
</organism>
<dbReference type="GO" id="GO:0003825">
    <property type="term" value="F:alpha,alpha-trehalose-phosphate synthase (UDP-forming) activity"/>
    <property type="evidence" value="ECO:0007669"/>
    <property type="project" value="TreeGrafter"/>
</dbReference>
<dbReference type="GO" id="GO:0004805">
    <property type="term" value="F:trehalose-phosphatase activity"/>
    <property type="evidence" value="ECO:0007669"/>
    <property type="project" value="TreeGrafter"/>
</dbReference>
<evidence type="ECO:0000313" key="2">
    <source>
        <dbReference type="EMBL" id="MQY09456.1"/>
    </source>
</evidence>
<sequence length="472" mass="53160">MKSRGSEFVVVANRLPVDRVTGGDGVRSWRRSPGGLVSAIAPVMRQRQGTWIGWSGAPDEELEPFEEDGMRLHPVRQSAEELELYYEGFSNATLWPLYHDVIAPPVYDRAMWDAYVRVNQRFADAAAEVAAEGAIVWVQDYQLQLVPAMLRRLRPDLRIGFFLHIPFPPTELFMQLPWRRRILEGLLGADLVGFQLPGAAANFVRLCRQLLDARTVKQDIVLDDRTVRARAFPISVDVGELSDLVARPDVRRRAQEIRDDLGGGTVLLGVDRLDYTKGITQRLQAFGELFSDGSLKPGEAVFAQIATPSRERVEQYQLLRDQIEQQVGRINGEYAELGSPVIHYLHTSYDREELAALYLAADVMVVTPLRDGMNLVAKEYVACREDLHGALMLSEFAGAAPELRRGAFLVNPYDIDGLKETMLAAIRAEPADQARRLRAMRKRVLEHDVERWACDFLEALERPTNQAVDLTA</sequence>
<dbReference type="Gene3D" id="3.40.50.2000">
    <property type="entry name" value="Glycogen Phosphorylase B"/>
    <property type="match status" value="2"/>
</dbReference>
<dbReference type="GO" id="GO:0005992">
    <property type="term" value="P:trehalose biosynthetic process"/>
    <property type="evidence" value="ECO:0007669"/>
    <property type="project" value="InterPro"/>
</dbReference>
<dbReference type="SUPFAM" id="SSF53756">
    <property type="entry name" value="UDP-Glycosyltransferase/glycogen phosphorylase"/>
    <property type="match status" value="1"/>
</dbReference>
<dbReference type="GO" id="GO:0005829">
    <property type="term" value="C:cytosol"/>
    <property type="evidence" value="ECO:0007669"/>
    <property type="project" value="TreeGrafter"/>
</dbReference>
<keyword evidence="2" id="KW-0808">Transferase</keyword>
<dbReference type="PANTHER" id="PTHR10788:SF106">
    <property type="entry name" value="BCDNA.GH08860"/>
    <property type="match status" value="1"/>
</dbReference>
<name>A0A7K0C7Y7_9ACTN</name>
<dbReference type="AlphaFoldDB" id="A0A7K0C7Y7"/>
<dbReference type="PANTHER" id="PTHR10788">
    <property type="entry name" value="TREHALOSE-6-PHOSPHATE SYNTHASE"/>
    <property type="match status" value="1"/>
</dbReference>
<comment type="similarity">
    <text evidence="1">Belongs to the glycosyltransferase 20 family.</text>
</comment>
<proteinExistence type="inferred from homology"/>
<protein>
    <submittedName>
        <fullName evidence="2">Trehalose-6-phosphate synthase</fullName>
        <ecNumber evidence="2">2.4.1.-</ecNumber>
    </submittedName>
</protein>
<keyword evidence="2" id="KW-0328">Glycosyltransferase</keyword>
<dbReference type="RefSeq" id="WP_328595290.1">
    <property type="nucleotide sequence ID" value="NZ_WEGH01000006.1"/>
</dbReference>
<gene>
    <name evidence="2" type="primary">otsA_2</name>
    <name evidence="2" type="ORF">ACRB68_75820</name>
</gene>
<dbReference type="InterPro" id="IPR001830">
    <property type="entry name" value="Glyco_trans_20"/>
</dbReference>
<dbReference type="Proteomes" id="UP000487268">
    <property type="component" value="Unassembled WGS sequence"/>
</dbReference>
<reference evidence="2 3" key="1">
    <citation type="submission" date="2019-10" db="EMBL/GenBank/DDBJ databases">
        <title>Actinomadura rubteroloni sp. nov. and Actinomadura macrotermitis sp. nov., isolated from the gut of fungus growing-termite Macrotermes natalensis.</title>
        <authorList>
            <person name="Benndorf R."/>
            <person name="Martin K."/>
            <person name="Kuefner M."/>
            <person name="De Beer W."/>
            <person name="Kaster A.-K."/>
            <person name="Vollmers J."/>
            <person name="Poulsen M."/>
            <person name="Beemelmanns C."/>
        </authorList>
    </citation>
    <scope>NUCLEOTIDE SEQUENCE [LARGE SCALE GENOMIC DNA]</scope>
    <source>
        <strain evidence="2 3">RB68</strain>
    </source>
</reference>
<evidence type="ECO:0000313" key="3">
    <source>
        <dbReference type="Proteomes" id="UP000487268"/>
    </source>
</evidence>
<comment type="caution">
    <text evidence="2">The sequence shown here is derived from an EMBL/GenBank/DDBJ whole genome shotgun (WGS) entry which is preliminary data.</text>
</comment>
<keyword evidence="3" id="KW-1185">Reference proteome</keyword>
<dbReference type="EC" id="2.4.1.-" evidence="2"/>
<evidence type="ECO:0000256" key="1">
    <source>
        <dbReference type="ARBA" id="ARBA00008799"/>
    </source>
</evidence>
<dbReference type="EMBL" id="WEGH01000006">
    <property type="protein sequence ID" value="MQY09456.1"/>
    <property type="molecule type" value="Genomic_DNA"/>
</dbReference>
<dbReference type="CDD" id="cd03788">
    <property type="entry name" value="GT20_TPS"/>
    <property type="match status" value="1"/>
</dbReference>
<dbReference type="Pfam" id="PF00982">
    <property type="entry name" value="Glyco_transf_20"/>
    <property type="match status" value="1"/>
</dbReference>